<protein>
    <recommendedName>
        <fullName evidence="1">Methyltransferase domain-containing protein</fullName>
    </recommendedName>
</protein>
<dbReference type="InterPro" id="IPR041698">
    <property type="entry name" value="Methyltransf_25"/>
</dbReference>
<dbReference type="Proteomes" id="UP000218615">
    <property type="component" value="Unassembled WGS sequence"/>
</dbReference>
<feature type="domain" description="Methyltransferase" evidence="1">
    <location>
        <begin position="47"/>
        <end position="141"/>
    </location>
</feature>
<dbReference type="CDD" id="cd02440">
    <property type="entry name" value="AdoMet_MTases"/>
    <property type="match status" value="1"/>
</dbReference>
<keyword evidence="3" id="KW-1185">Reference proteome</keyword>
<evidence type="ECO:0000313" key="2">
    <source>
        <dbReference type="EMBL" id="SNQ61812.1"/>
    </source>
</evidence>
<organism evidence="2 3">
    <name type="scientific">Candidatus Methanoperedens nitratireducens</name>
    <dbReference type="NCBI Taxonomy" id="1392998"/>
    <lineage>
        <taxon>Archaea</taxon>
        <taxon>Methanobacteriati</taxon>
        <taxon>Methanobacteriota</taxon>
        <taxon>Stenosarchaea group</taxon>
        <taxon>Methanomicrobia</taxon>
        <taxon>Methanosarcinales</taxon>
        <taxon>ANME-2 cluster</taxon>
        <taxon>Candidatus Methanoperedentaceae</taxon>
        <taxon>Candidatus Methanoperedens</taxon>
    </lineage>
</organism>
<evidence type="ECO:0000313" key="3">
    <source>
        <dbReference type="Proteomes" id="UP000218615"/>
    </source>
</evidence>
<dbReference type="EMBL" id="FZMP01000196">
    <property type="protein sequence ID" value="SNQ61812.1"/>
    <property type="molecule type" value="Genomic_DNA"/>
</dbReference>
<accession>A0A284VRB4</accession>
<dbReference type="Gene3D" id="2.20.25.110">
    <property type="entry name" value="S-adenosyl-L-methionine-dependent methyltransferases"/>
    <property type="match status" value="1"/>
</dbReference>
<dbReference type="OrthoDB" id="1018at2157"/>
<dbReference type="STRING" id="1392998.ANME2D_03198"/>
<dbReference type="RefSeq" id="WP_096206446.1">
    <property type="nucleotide sequence ID" value="NZ_FZMP01000196.1"/>
</dbReference>
<dbReference type="InterPro" id="IPR029063">
    <property type="entry name" value="SAM-dependent_MTases_sf"/>
</dbReference>
<dbReference type="SUPFAM" id="SSF53335">
    <property type="entry name" value="S-adenosyl-L-methionine-dependent methyltransferases"/>
    <property type="match status" value="1"/>
</dbReference>
<gene>
    <name evidence="2" type="ORF">MNV_50071</name>
</gene>
<dbReference type="Pfam" id="PF13649">
    <property type="entry name" value="Methyltransf_25"/>
    <property type="match status" value="1"/>
</dbReference>
<name>A0A284VRB4_9EURY</name>
<dbReference type="Gene3D" id="3.40.50.150">
    <property type="entry name" value="Vaccinia Virus protein VP39"/>
    <property type="match status" value="1"/>
</dbReference>
<dbReference type="AlphaFoldDB" id="A0A284VRB4"/>
<reference evidence="3" key="1">
    <citation type="submission" date="2017-06" db="EMBL/GenBank/DDBJ databases">
        <authorList>
            <person name="Cremers G."/>
        </authorList>
    </citation>
    <scope>NUCLEOTIDE SEQUENCE [LARGE SCALE GENOMIC DNA]</scope>
</reference>
<sequence>MDTKEHYENHLANYYSWMFGDFNAKLNENQRFFQCHNIKPVSSKIAIDLGAGCGFQSIPLAKIGFKVKAIDFSKKLLNELKSKSNGLSIEAIEDNILNFDIYSNCKPELIVCMGDTITHLDSLESVQKLIKNSYKILLKSGKLILTFRDLTFELKEEQRFIPVRSDDNRIFTCFLERRSTYVKVFDIIYEKENGRWIQKISSYKKLIISRDVVKDYFKDAGFKIEFNDIENGLVTIAGIK</sequence>
<proteinExistence type="predicted"/>
<evidence type="ECO:0000259" key="1">
    <source>
        <dbReference type="Pfam" id="PF13649"/>
    </source>
</evidence>